<name>A0A7X3BPE7_STRPA</name>
<evidence type="ECO:0000313" key="2">
    <source>
        <dbReference type="EMBL" id="MTS53985.1"/>
    </source>
</evidence>
<organism evidence="2 3">
    <name type="scientific">Streptococcus parasanguinis</name>
    <dbReference type="NCBI Taxonomy" id="1318"/>
    <lineage>
        <taxon>Bacteria</taxon>
        <taxon>Bacillati</taxon>
        <taxon>Bacillota</taxon>
        <taxon>Bacilli</taxon>
        <taxon>Lactobacillales</taxon>
        <taxon>Streptococcaceae</taxon>
        <taxon>Streptococcus</taxon>
    </lineage>
</organism>
<reference evidence="2 3" key="1">
    <citation type="journal article" date="2019" name="Nat. Med.">
        <title>A library of human gut bacterial isolates paired with longitudinal multiomics data enables mechanistic microbiome research.</title>
        <authorList>
            <person name="Poyet M."/>
            <person name="Groussin M."/>
            <person name="Gibbons S.M."/>
            <person name="Avila-Pacheco J."/>
            <person name="Jiang X."/>
            <person name="Kearney S.M."/>
            <person name="Perrotta A.R."/>
            <person name="Berdy B."/>
            <person name="Zhao S."/>
            <person name="Lieberman T.D."/>
            <person name="Swanson P.K."/>
            <person name="Smith M."/>
            <person name="Roesemann S."/>
            <person name="Alexander J.E."/>
            <person name="Rich S.A."/>
            <person name="Livny J."/>
            <person name="Vlamakis H."/>
            <person name="Clish C."/>
            <person name="Bullock K."/>
            <person name="Deik A."/>
            <person name="Scott J."/>
            <person name="Pierce K.A."/>
            <person name="Xavier R.J."/>
            <person name="Alm E.J."/>
        </authorList>
    </citation>
    <scope>NUCLEOTIDE SEQUENCE [LARGE SCALE GENOMIC DNA]</scope>
    <source>
        <strain evidence="2 3">BIOML-A1</strain>
    </source>
</reference>
<protein>
    <submittedName>
        <fullName evidence="2">ImmA/IrrE family metallo-endopeptidase</fullName>
    </submittedName>
</protein>
<dbReference type="RefSeq" id="WP_049495936.1">
    <property type="nucleotide sequence ID" value="NZ_JVEE01000007.1"/>
</dbReference>
<comment type="caution">
    <text evidence="2">The sequence shown here is derived from an EMBL/GenBank/DDBJ whole genome shotgun (WGS) entry which is preliminary data.</text>
</comment>
<proteinExistence type="predicted"/>
<dbReference type="InterPro" id="IPR010359">
    <property type="entry name" value="IrrE_HExxH"/>
</dbReference>
<sequence length="126" mass="14918">MTEQEILKGYDITVHTFNGDLLPDEVGFYDPKTRTAFISDKLNKRERMKVLLHELGHLDHTTAEYTNARVRCENEANRNMIHHLLKDALSQLENKADFNYMKFMEYYQLTTVTDEIMIKEEYKALI</sequence>
<dbReference type="AlphaFoldDB" id="A0A7X3BPE7"/>
<evidence type="ECO:0000259" key="1">
    <source>
        <dbReference type="Pfam" id="PF06114"/>
    </source>
</evidence>
<accession>A0A7X3BPE7</accession>
<dbReference type="EMBL" id="WMZJ01000002">
    <property type="protein sequence ID" value="MTS53985.1"/>
    <property type="molecule type" value="Genomic_DNA"/>
</dbReference>
<feature type="domain" description="IrrE N-terminal-like" evidence="1">
    <location>
        <begin position="28"/>
        <end position="116"/>
    </location>
</feature>
<dbReference type="Proteomes" id="UP000441330">
    <property type="component" value="Unassembled WGS sequence"/>
</dbReference>
<evidence type="ECO:0000313" key="3">
    <source>
        <dbReference type="Proteomes" id="UP000441330"/>
    </source>
</evidence>
<dbReference type="Pfam" id="PF06114">
    <property type="entry name" value="Peptidase_M78"/>
    <property type="match status" value="1"/>
</dbReference>
<gene>
    <name evidence="2" type="ORF">GMC94_03615</name>
</gene>